<sequence length="657" mass="73610">MSLDVSLSVASNPKNVENSSVNTSKDVISNPLSKKLSKILDTRLDNDKDMLEALKSLSIFFTENNIRTRRNLRGDIEKRTLNINEEFIGAFAVVKEQLDSIYKDVEAINACCQDMISRLKKTKSQTHDLISQTTTLKAETHKLQLRNRLVDAFLLKFQLTEEEKQALKTGRDGQLRSDFFTALVRVKQIHNDCKLLLRTNHQTAGLEIMESMALQQETAYEKLYRWTQNECCLLSTDSPDISLKLSQAIAALYDRPVLFKYSIDEFGNARRAAVVRNFIDALTRGGPGGNPRPIELHSHDPLRYLGDMLAWIHQSTASEKEHAQALLKNCQMIDNAIEDILMHITEGPLIQSIINSIQVRIEQVLTSEPGPILLYKLSNLLQFYISTISQMMPSTCVLVHTLDEMFQLSRKVFFSSLSFAANKLIDKVVEQPPADLTPTDSIQKVLALLQGILSSNESSVASADEKRGVFLQILTYMVEPLVQACSLSASQLPPVDMATYMVNSLHVIQCVVALYEFTDQRLEMLQAQIDAHMDTLVNEHASLILHHCGLTSLCTSLQLYARSEEPLSKMSGMDVASVKAAMAKLDGFLSNPDPTTMGQCNRVQSSKFRDQIKRRTTELICMAYSQLYSAISDPKNQYPSITSIAPIEPGQVARLLS</sequence>
<dbReference type="AlphaFoldDB" id="T1EFP4"/>
<dbReference type="InParanoid" id="T1EFP4"/>
<feature type="domain" description="Conserved Oligomeric Golgi complex subunit 6 C-terminal" evidence="13">
    <location>
        <begin position="202"/>
        <end position="656"/>
    </location>
</feature>
<keyword evidence="7 11" id="KW-0653">Protein transport</keyword>
<reference evidence="14 16" key="2">
    <citation type="journal article" date="2013" name="Nature">
        <title>Insights into bilaterian evolution from three spiralian genomes.</title>
        <authorList>
            <person name="Simakov O."/>
            <person name="Marletaz F."/>
            <person name="Cho S.J."/>
            <person name="Edsinger-Gonzales E."/>
            <person name="Havlak P."/>
            <person name="Hellsten U."/>
            <person name="Kuo D.H."/>
            <person name="Larsson T."/>
            <person name="Lv J."/>
            <person name="Arendt D."/>
            <person name="Savage R."/>
            <person name="Osoegawa K."/>
            <person name="de Jong P."/>
            <person name="Grimwood J."/>
            <person name="Chapman J.A."/>
            <person name="Shapiro H."/>
            <person name="Aerts A."/>
            <person name="Otillar R.P."/>
            <person name="Terry A.Y."/>
            <person name="Boore J.L."/>
            <person name="Grigoriev I.V."/>
            <person name="Lindberg D.R."/>
            <person name="Seaver E.C."/>
            <person name="Weisblat D.A."/>
            <person name="Putnam N.H."/>
            <person name="Rokhsar D.S."/>
        </authorList>
    </citation>
    <scope>NUCLEOTIDE SEQUENCE</scope>
</reference>
<dbReference type="eggNOG" id="KOG3758">
    <property type="taxonomic scope" value="Eukaryota"/>
</dbReference>
<keyword evidence="9 11" id="KW-0472">Membrane</keyword>
<evidence type="ECO:0000256" key="1">
    <source>
        <dbReference type="ARBA" id="ARBA00003627"/>
    </source>
</evidence>
<reference evidence="15" key="3">
    <citation type="submission" date="2015-06" db="UniProtKB">
        <authorList>
            <consortium name="EnsemblMetazoa"/>
        </authorList>
    </citation>
    <scope>IDENTIFICATION</scope>
</reference>
<gene>
    <name evidence="15" type="primary">20195396</name>
    <name evidence="14" type="ORF">HELRODRAFT_112997</name>
</gene>
<dbReference type="RefSeq" id="XP_009021041.1">
    <property type="nucleotide sequence ID" value="XM_009022793.1"/>
</dbReference>
<evidence type="ECO:0000313" key="15">
    <source>
        <dbReference type="EnsemblMetazoa" id="HelroP112997"/>
    </source>
</evidence>
<organism evidence="15 16">
    <name type="scientific">Helobdella robusta</name>
    <name type="common">Californian leech</name>
    <dbReference type="NCBI Taxonomy" id="6412"/>
    <lineage>
        <taxon>Eukaryota</taxon>
        <taxon>Metazoa</taxon>
        <taxon>Spiralia</taxon>
        <taxon>Lophotrochozoa</taxon>
        <taxon>Annelida</taxon>
        <taxon>Clitellata</taxon>
        <taxon>Hirudinea</taxon>
        <taxon>Rhynchobdellida</taxon>
        <taxon>Glossiphoniidae</taxon>
        <taxon>Helobdella</taxon>
    </lineage>
</organism>
<dbReference type="FunCoup" id="T1EFP4">
    <property type="interactions" value="935"/>
</dbReference>
<evidence type="ECO:0000256" key="4">
    <source>
        <dbReference type="ARBA" id="ARBA00011166"/>
    </source>
</evidence>
<keyword evidence="16" id="KW-1185">Reference proteome</keyword>
<protein>
    <recommendedName>
        <fullName evidence="5 11">Conserved oligomeric Golgi complex subunit 6</fullName>
        <shortName evidence="11">COG complex subunit 6</shortName>
    </recommendedName>
    <alternativeName>
        <fullName evidence="10 11">Component of oligomeric Golgi complex 6</fullName>
    </alternativeName>
</protein>
<dbReference type="OMA" id="HSCLDFF"/>
<feature type="domain" description="Conserved oligomeric complex COG6 N-terminal" evidence="12">
    <location>
        <begin position="57"/>
        <end position="169"/>
    </location>
</feature>
<dbReference type="InterPro" id="IPR010490">
    <property type="entry name" value="COG6"/>
</dbReference>
<evidence type="ECO:0000256" key="8">
    <source>
        <dbReference type="ARBA" id="ARBA00023034"/>
    </source>
</evidence>
<dbReference type="SMART" id="SM01087">
    <property type="entry name" value="COG6"/>
    <property type="match status" value="1"/>
</dbReference>
<dbReference type="OrthoDB" id="272987at2759"/>
<evidence type="ECO:0000256" key="2">
    <source>
        <dbReference type="ARBA" id="ARBA00004395"/>
    </source>
</evidence>
<accession>T1EFP4</accession>
<evidence type="ECO:0000313" key="16">
    <source>
        <dbReference type="Proteomes" id="UP000015101"/>
    </source>
</evidence>
<dbReference type="Proteomes" id="UP000015101">
    <property type="component" value="Unassembled WGS sequence"/>
</dbReference>
<keyword evidence="8 11" id="KW-0333">Golgi apparatus</keyword>
<dbReference type="PANTHER" id="PTHR21506">
    <property type="entry name" value="COMPONENT OF OLIGOMERIC GOLGI COMPLEX 6"/>
    <property type="match status" value="1"/>
</dbReference>
<dbReference type="GO" id="GO:0015031">
    <property type="term" value="P:protein transport"/>
    <property type="evidence" value="ECO:0007669"/>
    <property type="project" value="UniProtKB-KW"/>
</dbReference>
<keyword evidence="6 11" id="KW-0813">Transport</keyword>
<comment type="similarity">
    <text evidence="3 11">Belongs to the COG6 family.</text>
</comment>
<evidence type="ECO:0000256" key="9">
    <source>
        <dbReference type="ARBA" id="ARBA00023136"/>
    </source>
</evidence>
<evidence type="ECO:0000256" key="6">
    <source>
        <dbReference type="ARBA" id="ARBA00022448"/>
    </source>
</evidence>
<dbReference type="STRING" id="6412.T1EFP4"/>
<evidence type="ECO:0000313" key="14">
    <source>
        <dbReference type="EMBL" id="ESO00870.1"/>
    </source>
</evidence>
<dbReference type="GO" id="GO:0006891">
    <property type="term" value="P:intra-Golgi vesicle-mediated transport"/>
    <property type="evidence" value="ECO:0000318"/>
    <property type="project" value="GO_Central"/>
</dbReference>
<dbReference type="KEGG" id="hro:HELRODRAFT_112997"/>
<dbReference type="EMBL" id="KB096864">
    <property type="protein sequence ID" value="ESO00870.1"/>
    <property type="molecule type" value="Genomic_DNA"/>
</dbReference>
<evidence type="ECO:0000256" key="10">
    <source>
        <dbReference type="ARBA" id="ARBA00031348"/>
    </source>
</evidence>
<dbReference type="GeneID" id="20195396"/>
<dbReference type="InterPro" id="IPR048368">
    <property type="entry name" value="COG6_N"/>
</dbReference>
<evidence type="ECO:0000256" key="5">
    <source>
        <dbReference type="ARBA" id="ARBA00020973"/>
    </source>
</evidence>
<proteinExistence type="inferred from homology"/>
<evidence type="ECO:0000256" key="11">
    <source>
        <dbReference type="RuleBase" id="RU365075"/>
    </source>
</evidence>
<name>T1EFP4_HELRO</name>
<evidence type="ECO:0000259" key="12">
    <source>
        <dbReference type="Pfam" id="PF06419"/>
    </source>
</evidence>
<dbReference type="CTD" id="20195396"/>
<evidence type="ECO:0000259" key="13">
    <source>
        <dbReference type="Pfam" id="PF20653"/>
    </source>
</evidence>
<evidence type="ECO:0000256" key="3">
    <source>
        <dbReference type="ARBA" id="ARBA00011023"/>
    </source>
</evidence>
<dbReference type="EnsemblMetazoa" id="HelroT112997">
    <property type="protein sequence ID" value="HelroP112997"/>
    <property type="gene ID" value="HelroG112997"/>
</dbReference>
<dbReference type="Pfam" id="PF06419">
    <property type="entry name" value="COG6_N"/>
    <property type="match status" value="1"/>
</dbReference>
<dbReference type="Pfam" id="PF20653">
    <property type="entry name" value="COG6_C"/>
    <property type="match status" value="1"/>
</dbReference>
<dbReference type="InterPro" id="IPR048369">
    <property type="entry name" value="COG6_C"/>
</dbReference>
<comment type="subunit">
    <text evidence="4">Component of the conserved oligomeric Golgi complex which is composed of eight different subunits and is required for normal Golgi morphology and localization.</text>
</comment>
<dbReference type="EMBL" id="AMQM01005232">
    <property type="status" value="NOT_ANNOTATED_CDS"/>
    <property type="molecule type" value="Genomic_DNA"/>
</dbReference>
<evidence type="ECO:0000256" key="7">
    <source>
        <dbReference type="ARBA" id="ARBA00022927"/>
    </source>
</evidence>
<dbReference type="GO" id="GO:0000139">
    <property type="term" value="C:Golgi membrane"/>
    <property type="evidence" value="ECO:0007669"/>
    <property type="project" value="UniProtKB-SubCell"/>
</dbReference>
<reference evidence="16" key="1">
    <citation type="submission" date="2012-12" db="EMBL/GenBank/DDBJ databases">
        <authorList>
            <person name="Hellsten U."/>
            <person name="Grimwood J."/>
            <person name="Chapman J.A."/>
            <person name="Shapiro H."/>
            <person name="Aerts A."/>
            <person name="Otillar R.P."/>
            <person name="Terry A.Y."/>
            <person name="Boore J.L."/>
            <person name="Simakov O."/>
            <person name="Marletaz F."/>
            <person name="Cho S.-J."/>
            <person name="Edsinger-Gonzales E."/>
            <person name="Havlak P."/>
            <person name="Kuo D.-H."/>
            <person name="Larsson T."/>
            <person name="Lv J."/>
            <person name="Arendt D."/>
            <person name="Savage R."/>
            <person name="Osoegawa K."/>
            <person name="de Jong P."/>
            <person name="Lindberg D.R."/>
            <person name="Seaver E.C."/>
            <person name="Weisblat D.A."/>
            <person name="Putnam N.H."/>
            <person name="Grigoriev I.V."/>
            <person name="Rokhsar D.S."/>
        </authorList>
    </citation>
    <scope>NUCLEOTIDE SEQUENCE</scope>
</reference>
<dbReference type="PANTHER" id="PTHR21506:SF0">
    <property type="entry name" value="CONSERVED OLIGOMERIC GOLGI COMPLEX SUBUNIT 6"/>
    <property type="match status" value="1"/>
</dbReference>
<dbReference type="GO" id="GO:0017119">
    <property type="term" value="C:Golgi transport complex"/>
    <property type="evidence" value="ECO:0000318"/>
    <property type="project" value="GO_Central"/>
</dbReference>
<comment type="subcellular location">
    <subcellularLocation>
        <location evidence="2 11">Golgi apparatus membrane</location>
        <topology evidence="2 11">Peripheral membrane protein</topology>
    </subcellularLocation>
</comment>
<dbReference type="HOGENOM" id="CLU_011361_3_0_1"/>
<comment type="function">
    <text evidence="1 11">Required for normal Golgi function.</text>
</comment>